<feature type="chain" id="PRO_5021973735" evidence="1">
    <location>
        <begin position="23"/>
        <end position="438"/>
    </location>
</feature>
<feature type="signal peptide" evidence="1">
    <location>
        <begin position="1"/>
        <end position="22"/>
    </location>
</feature>
<dbReference type="OrthoDB" id="707849at2"/>
<dbReference type="InterPro" id="IPR025396">
    <property type="entry name" value="DUF4302"/>
</dbReference>
<sequence>MMNRTLLYTLAVLLLLLGCSKEDDPVFDQTPDERINETLAQYQAALSGAANGWNARVVTGTGGIFNFHFRFNAANRVTMYADIDTITAGTARESSYRLKALQQPSLIFDTYSYLHMLADPDGSVNGGNDGEGLQSDFEFAIDSVTADSILLTGRFNGTRVTLYRSSDADAAAWQNGNWRNALAFQYIGYIPEYFKRLALGSSSYDIRINQQRRTITFMWLDAGNNLRSFTTSYYFSSEGMVLVNPFTDGNRTITSLSSEGWDAANAMLRVRTNGGTAGTISGAIAPARPDREAPARWWQFAASQDSYWISFNGFRVNGVDDAFHVRDLPAFAFLVFWPAFGTQSGVTYDLLGFVFVEGSSLTIGYGAAWRPPVFTADGRVLFQLYGTLGTVPPGAAAAFNNTNALMSDPDGFYLVQTGELTYDMVSAKDARSWITWEY</sequence>
<gene>
    <name evidence="2" type="ORF">LX66_3815</name>
</gene>
<reference evidence="2 3" key="1">
    <citation type="journal article" date="2013" name="Stand. Genomic Sci.">
        <title>Genomic Encyclopedia of Type Strains, Phase I: The one thousand microbial genomes (KMG-I) project.</title>
        <authorList>
            <person name="Kyrpides N.C."/>
            <person name="Woyke T."/>
            <person name="Eisen J.A."/>
            <person name="Garrity G."/>
            <person name="Lilburn T.G."/>
            <person name="Beck B.J."/>
            <person name="Whitman W.B."/>
            <person name="Hugenholtz P."/>
            <person name="Klenk H.P."/>
        </authorList>
    </citation>
    <scope>NUCLEOTIDE SEQUENCE [LARGE SCALE GENOMIC DNA]</scope>
    <source>
        <strain evidence="2 3">DSM 13484</strain>
    </source>
</reference>
<dbReference type="PROSITE" id="PS51257">
    <property type="entry name" value="PROKAR_LIPOPROTEIN"/>
    <property type="match status" value="1"/>
</dbReference>
<dbReference type="Pfam" id="PF14135">
    <property type="entry name" value="DUF4302"/>
    <property type="match status" value="1"/>
</dbReference>
<dbReference type="Proteomes" id="UP000316778">
    <property type="component" value="Unassembled WGS sequence"/>
</dbReference>
<name>A0A562T0E4_CHIJA</name>
<dbReference type="RefSeq" id="WP_145716467.1">
    <property type="nucleotide sequence ID" value="NZ_BAAAFY010000005.1"/>
</dbReference>
<accession>A0A562T0E4</accession>
<evidence type="ECO:0000313" key="2">
    <source>
        <dbReference type="EMBL" id="TWI86556.1"/>
    </source>
</evidence>
<protein>
    <submittedName>
        <fullName evidence="2">Uncharacterized protein DUF4302</fullName>
    </submittedName>
</protein>
<comment type="caution">
    <text evidence="2">The sequence shown here is derived from an EMBL/GenBank/DDBJ whole genome shotgun (WGS) entry which is preliminary data.</text>
</comment>
<dbReference type="AlphaFoldDB" id="A0A562T0E4"/>
<proteinExistence type="predicted"/>
<organism evidence="2 3">
    <name type="scientific">Chitinophaga japonensis</name>
    <name type="common">Flexibacter japonensis</name>
    <dbReference type="NCBI Taxonomy" id="104662"/>
    <lineage>
        <taxon>Bacteria</taxon>
        <taxon>Pseudomonadati</taxon>
        <taxon>Bacteroidota</taxon>
        <taxon>Chitinophagia</taxon>
        <taxon>Chitinophagales</taxon>
        <taxon>Chitinophagaceae</taxon>
        <taxon>Chitinophaga</taxon>
    </lineage>
</organism>
<dbReference type="EMBL" id="VLLG01000004">
    <property type="protein sequence ID" value="TWI86556.1"/>
    <property type="molecule type" value="Genomic_DNA"/>
</dbReference>
<evidence type="ECO:0000313" key="3">
    <source>
        <dbReference type="Proteomes" id="UP000316778"/>
    </source>
</evidence>
<evidence type="ECO:0000256" key="1">
    <source>
        <dbReference type="SAM" id="SignalP"/>
    </source>
</evidence>
<keyword evidence="3" id="KW-1185">Reference proteome</keyword>
<keyword evidence="1" id="KW-0732">Signal</keyword>